<sequence>MELKKKSSEATIILFWSNGRSLTTLLRLAMIVTASNQIPNVATTIRNDEASIIELSHTMEQVWETFLKINTFINKLQKAYTAS</sequence>
<dbReference type="Proteomes" id="UP000290289">
    <property type="component" value="Chromosome 13"/>
</dbReference>
<organism evidence="1 2">
    <name type="scientific">Malus domestica</name>
    <name type="common">Apple</name>
    <name type="synonym">Pyrus malus</name>
    <dbReference type="NCBI Taxonomy" id="3750"/>
    <lineage>
        <taxon>Eukaryota</taxon>
        <taxon>Viridiplantae</taxon>
        <taxon>Streptophyta</taxon>
        <taxon>Embryophyta</taxon>
        <taxon>Tracheophyta</taxon>
        <taxon>Spermatophyta</taxon>
        <taxon>Magnoliopsida</taxon>
        <taxon>eudicotyledons</taxon>
        <taxon>Gunneridae</taxon>
        <taxon>Pentapetalae</taxon>
        <taxon>rosids</taxon>
        <taxon>fabids</taxon>
        <taxon>Rosales</taxon>
        <taxon>Rosaceae</taxon>
        <taxon>Amygdaloideae</taxon>
        <taxon>Maleae</taxon>
        <taxon>Malus</taxon>
    </lineage>
</organism>
<evidence type="ECO:0000313" key="1">
    <source>
        <dbReference type="EMBL" id="RXH78463.1"/>
    </source>
</evidence>
<gene>
    <name evidence="1" type="ORF">DVH24_001981</name>
</gene>
<proteinExistence type="predicted"/>
<evidence type="ECO:0000313" key="2">
    <source>
        <dbReference type="Proteomes" id="UP000290289"/>
    </source>
</evidence>
<protein>
    <submittedName>
        <fullName evidence="1">Uncharacterized protein</fullName>
    </submittedName>
</protein>
<reference evidence="1 2" key="1">
    <citation type="submission" date="2018-10" db="EMBL/GenBank/DDBJ databases">
        <title>A high-quality apple genome assembly.</title>
        <authorList>
            <person name="Hu J."/>
        </authorList>
    </citation>
    <scope>NUCLEOTIDE SEQUENCE [LARGE SCALE GENOMIC DNA]</scope>
    <source>
        <strain evidence="2">cv. HFTH1</strain>
        <tissue evidence="1">Young leaf</tissue>
    </source>
</reference>
<dbReference type="AlphaFoldDB" id="A0A498IBG5"/>
<comment type="caution">
    <text evidence="1">The sequence shown here is derived from an EMBL/GenBank/DDBJ whole genome shotgun (WGS) entry which is preliminary data.</text>
</comment>
<accession>A0A498IBG5</accession>
<name>A0A498IBG5_MALDO</name>
<dbReference type="EMBL" id="RDQH01000339">
    <property type="protein sequence ID" value="RXH78463.1"/>
    <property type="molecule type" value="Genomic_DNA"/>
</dbReference>
<keyword evidence="2" id="KW-1185">Reference proteome</keyword>